<accession>A0A1N7QBC2</accession>
<gene>
    <name evidence="2" type="ORF">SAMN05421580_11526</name>
</gene>
<dbReference type="SMART" id="SM00382">
    <property type="entry name" value="AAA"/>
    <property type="match status" value="1"/>
</dbReference>
<feature type="domain" description="AAA+ ATPase" evidence="1">
    <location>
        <begin position="13"/>
        <end position="197"/>
    </location>
</feature>
<dbReference type="PANTHER" id="PTHR37291:SF1">
    <property type="entry name" value="TYPE IV METHYL-DIRECTED RESTRICTION ENZYME ECOKMCRB SUBUNIT"/>
    <property type="match status" value="1"/>
</dbReference>
<dbReference type="InterPro" id="IPR011704">
    <property type="entry name" value="ATPase_dyneun-rel_AAA"/>
</dbReference>
<dbReference type="Gene3D" id="3.40.50.300">
    <property type="entry name" value="P-loop containing nucleotide triphosphate hydrolases"/>
    <property type="match status" value="1"/>
</dbReference>
<keyword evidence="3" id="KW-1185">Reference proteome</keyword>
<evidence type="ECO:0000259" key="1">
    <source>
        <dbReference type="SMART" id="SM00382"/>
    </source>
</evidence>
<proteinExistence type="predicted"/>
<dbReference type="SUPFAM" id="SSF52540">
    <property type="entry name" value="P-loop containing nucleoside triphosphate hydrolases"/>
    <property type="match status" value="1"/>
</dbReference>
<dbReference type="Pfam" id="PF07728">
    <property type="entry name" value="AAA_5"/>
    <property type="match status" value="1"/>
</dbReference>
<evidence type="ECO:0000313" key="2">
    <source>
        <dbReference type="EMBL" id="SIT20155.1"/>
    </source>
</evidence>
<dbReference type="EMBL" id="FTOG01000015">
    <property type="protein sequence ID" value="SIT20155.1"/>
    <property type="molecule type" value="Genomic_DNA"/>
</dbReference>
<dbReference type="PANTHER" id="PTHR37291">
    <property type="entry name" value="5-METHYLCYTOSINE-SPECIFIC RESTRICTION ENZYME B"/>
    <property type="match status" value="1"/>
</dbReference>
<evidence type="ECO:0000313" key="3">
    <source>
        <dbReference type="Proteomes" id="UP000186221"/>
    </source>
</evidence>
<dbReference type="OrthoDB" id="9781481at2"/>
<organism evidence="2 3">
    <name type="scientific">Rhodobacter aestuarii</name>
    <dbReference type="NCBI Taxonomy" id="453582"/>
    <lineage>
        <taxon>Bacteria</taxon>
        <taxon>Pseudomonadati</taxon>
        <taxon>Pseudomonadota</taxon>
        <taxon>Alphaproteobacteria</taxon>
        <taxon>Rhodobacterales</taxon>
        <taxon>Rhodobacter group</taxon>
        <taxon>Rhodobacter</taxon>
    </lineage>
</organism>
<dbReference type="InterPro" id="IPR003593">
    <property type="entry name" value="AAA+_ATPase"/>
</dbReference>
<dbReference type="AlphaFoldDB" id="A0A1N7QBC2"/>
<dbReference type="GO" id="GO:0005524">
    <property type="term" value="F:ATP binding"/>
    <property type="evidence" value="ECO:0007669"/>
    <property type="project" value="InterPro"/>
</dbReference>
<dbReference type="GO" id="GO:0016887">
    <property type="term" value="F:ATP hydrolysis activity"/>
    <property type="evidence" value="ECO:0007669"/>
    <property type="project" value="InterPro"/>
</dbReference>
<protein>
    <submittedName>
        <fullName evidence="2">5-methylcytosine-specific restriction enzyme B</fullName>
    </submittedName>
</protein>
<dbReference type="InterPro" id="IPR027417">
    <property type="entry name" value="P-loop_NTPase"/>
</dbReference>
<reference evidence="3" key="1">
    <citation type="submission" date="2017-01" db="EMBL/GenBank/DDBJ databases">
        <authorList>
            <person name="Varghese N."/>
            <person name="Submissions S."/>
        </authorList>
    </citation>
    <scope>NUCLEOTIDE SEQUENCE [LARGE SCALE GENOMIC DNA]</scope>
    <source>
        <strain evidence="3">DSM 19945</strain>
    </source>
</reference>
<name>A0A1N7QBC2_9RHOB</name>
<dbReference type="InterPro" id="IPR052934">
    <property type="entry name" value="Methyl-DNA_Rec/Restrict_Enz"/>
</dbReference>
<dbReference type="RefSeq" id="WP_076486314.1">
    <property type="nucleotide sequence ID" value="NZ_FTOG01000015.1"/>
</dbReference>
<dbReference type="Proteomes" id="UP000186221">
    <property type="component" value="Unassembled WGS sequence"/>
</dbReference>
<dbReference type="STRING" id="453582.SAMN05421580_11526"/>
<sequence length="372" mass="39742">MADANDILDLLENRRNVLIAGPPGTGKSMLLSEVASLFEAKGYSSTPTHQPGAPVPIPPTPTTTLPGAIGTSANRKVFRCVLHQSSKYRDFLTGVMPDVRVGTPPGTFRITEGILYRASEYAKQPDSAALLIIDEINRGPTVQVFGGAIVAIESDKRLAPDGKRTAATQFFDLINPVDGDLIEYAFPSRLYILAAMNQADVSVEPLDVAFLRRWAPFNLEPKSSVLRAHFGVAATPMASLPLSPSSAHDVSEAAIQAFDAINQRIALGRGPEFRIGHGVLMANNAKPSNVADALAHFATAWRTVKNHIDEAFFGDVRGTAIVLNADRGIAGNPYSLEETSFGDAPRAMINGPVSIDASQVYDLLVALSQKAV</sequence>